<protein>
    <submittedName>
        <fullName evidence="1">Uncharacterized protein</fullName>
    </submittedName>
</protein>
<proteinExistence type="predicted"/>
<dbReference type="AlphaFoldDB" id="A0A0A3XU66"/>
<accession>A0A0A3XU66</accession>
<evidence type="ECO:0000313" key="2">
    <source>
        <dbReference type="Proteomes" id="UP000030377"/>
    </source>
</evidence>
<sequence>MFQMSCLYFLIDKLKISDELTVHLHCHRDFYYAIASDFDPSLGFVTRLFLALFGDALVGLIHQFVDFVGRHAFFAHFAELRLRKVEILAFGKVVFELRNGERRLVKQIYVVNSCEYRVGFNKGSRRGTI</sequence>
<organism evidence="1 2">
    <name type="scientific">Bradyrhizobium japonicum</name>
    <dbReference type="NCBI Taxonomy" id="375"/>
    <lineage>
        <taxon>Bacteria</taxon>
        <taxon>Pseudomonadati</taxon>
        <taxon>Pseudomonadota</taxon>
        <taxon>Alphaproteobacteria</taxon>
        <taxon>Hyphomicrobiales</taxon>
        <taxon>Nitrobacteraceae</taxon>
        <taxon>Bradyrhizobium</taxon>
    </lineage>
</organism>
<evidence type="ECO:0000313" key="1">
    <source>
        <dbReference type="EMBL" id="KGT77982.1"/>
    </source>
</evidence>
<reference evidence="1 2" key="1">
    <citation type="submission" date="2014-09" db="EMBL/GenBank/DDBJ databases">
        <title>Draft genome of Bradyrhizobium japonicum Is-34.</title>
        <authorList>
            <person name="Tsurumaru H."/>
            <person name="Yamakawa T."/>
            <person name="Hashimoto S."/>
            <person name="Okizaki K."/>
            <person name="Kanesaki Y."/>
            <person name="Yoshikawa H."/>
            <person name="Yajima S."/>
        </authorList>
    </citation>
    <scope>NUCLEOTIDE SEQUENCE [LARGE SCALE GENOMIC DNA]</scope>
    <source>
        <strain evidence="1 2">Is-34</strain>
    </source>
</reference>
<dbReference type="Proteomes" id="UP000030377">
    <property type="component" value="Unassembled WGS sequence"/>
</dbReference>
<name>A0A0A3XU66_BRAJP</name>
<comment type="caution">
    <text evidence="1">The sequence shown here is derived from an EMBL/GenBank/DDBJ whole genome shotgun (WGS) entry which is preliminary data.</text>
</comment>
<dbReference type="EMBL" id="JRPN01000017">
    <property type="protein sequence ID" value="KGT77982.1"/>
    <property type="molecule type" value="Genomic_DNA"/>
</dbReference>
<gene>
    <name evidence="1" type="ORF">MA20_20305</name>
</gene>
<dbReference type="RefSeq" id="WP_041956626.1">
    <property type="nucleotide sequence ID" value="NZ_JRPN01000017.1"/>
</dbReference>